<dbReference type="AlphaFoldDB" id="A0A9W8NHI2"/>
<evidence type="ECO:0000313" key="2">
    <source>
        <dbReference type="EMBL" id="KAJ3576044.1"/>
    </source>
</evidence>
<dbReference type="EMBL" id="JANPWZ010000501">
    <property type="protein sequence ID" value="KAJ3576044.1"/>
    <property type="molecule type" value="Genomic_DNA"/>
</dbReference>
<name>A0A9W8NHI2_9PEZI</name>
<reference evidence="2" key="1">
    <citation type="submission" date="2022-07" db="EMBL/GenBank/DDBJ databases">
        <title>Genome Sequence of Xylaria arbuscula.</title>
        <authorList>
            <person name="Buettner E."/>
        </authorList>
    </citation>
    <scope>NUCLEOTIDE SEQUENCE</scope>
    <source>
        <strain evidence="2">VT107</strain>
    </source>
</reference>
<protein>
    <submittedName>
        <fullName evidence="2">Uncharacterized protein</fullName>
    </submittedName>
</protein>
<sequence>MKEVPEMDGGGDIGDVDDGFANNSDIDSSDAYGDDSLDQSRPKEPRKCENAKIEQEYERKHEIKQVKLGYMSHLIFANIRTHLI</sequence>
<dbReference type="Proteomes" id="UP001148614">
    <property type="component" value="Unassembled WGS sequence"/>
</dbReference>
<evidence type="ECO:0000313" key="3">
    <source>
        <dbReference type="Proteomes" id="UP001148614"/>
    </source>
</evidence>
<feature type="compositionally biased region" description="Basic and acidic residues" evidence="1">
    <location>
        <begin position="38"/>
        <end position="53"/>
    </location>
</feature>
<keyword evidence="3" id="KW-1185">Reference proteome</keyword>
<accession>A0A9W8NHI2</accession>
<proteinExistence type="predicted"/>
<organism evidence="2 3">
    <name type="scientific">Xylaria arbuscula</name>
    <dbReference type="NCBI Taxonomy" id="114810"/>
    <lineage>
        <taxon>Eukaryota</taxon>
        <taxon>Fungi</taxon>
        <taxon>Dikarya</taxon>
        <taxon>Ascomycota</taxon>
        <taxon>Pezizomycotina</taxon>
        <taxon>Sordariomycetes</taxon>
        <taxon>Xylariomycetidae</taxon>
        <taxon>Xylariales</taxon>
        <taxon>Xylariaceae</taxon>
        <taxon>Xylaria</taxon>
    </lineage>
</organism>
<feature type="region of interest" description="Disordered" evidence="1">
    <location>
        <begin position="1"/>
        <end position="53"/>
    </location>
</feature>
<gene>
    <name evidence="2" type="ORF">NPX13_g3825</name>
</gene>
<evidence type="ECO:0000256" key="1">
    <source>
        <dbReference type="SAM" id="MobiDB-lite"/>
    </source>
</evidence>
<comment type="caution">
    <text evidence="2">The sequence shown here is derived from an EMBL/GenBank/DDBJ whole genome shotgun (WGS) entry which is preliminary data.</text>
</comment>